<name>A0ABS7KTE0_CLOSR</name>
<reference evidence="1 2" key="1">
    <citation type="journal article" date="2021" name="Cell Host Microbe">
        <title>in vivo commensal control of Clostridioides difficile virulence.</title>
        <authorList>
            <person name="Girinathan B.P."/>
            <person name="Dibenedetto N."/>
            <person name="Worley J.N."/>
            <person name="Peltier J."/>
            <person name="Arrieta-Ortiz M.L."/>
            <person name="Rupa Christinal Immanuel S."/>
            <person name="Lavin R."/>
            <person name="Delaney M.L."/>
            <person name="Cummins C."/>
            <person name="Hoffmann M."/>
            <person name="Luo Y."/>
            <person name="Gonzalez-Escalona N."/>
            <person name="Allard M."/>
            <person name="Onderdonk A.B."/>
            <person name="Gerber G.K."/>
            <person name="Sonenshein A.L."/>
            <person name="Baliga N."/>
            <person name="Dupuy B."/>
            <person name="Bry L."/>
        </authorList>
    </citation>
    <scope>NUCLEOTIDE SEQUENCE [LARGE SCALE GENOMIC DNA]</scope>
    <source>
        <strain evidence="1 2">DSM 599</strain>
    </source>
</reference>
<dbReference type="EMBL" id="JAIKTU010000001">
    <property type="protein sequence ID" value="MBY0754074.1"/>
    <property type="molecule type" value="Genomic_DNA"/>
</dbReference>
<organism evidence="1 2">
    <name type="scientific">Clostridium sardiniense</name>
    <name type="common">Clostridium absonum</name>
    <dbReference type="NCBI Taxonomy" id="29369"/>
    <lineage>
        <taxon>Bacteria</taxon>
        <taxon>Bacillati</taxon>
        <taxon>Bacillota</taxon>
        <taxon>Clostridia</taxon>
        <taxon>Eubacteriales</taxon>
        <taxon>Clostridiaceae</taxon>
        <taxon>Clostridium</taxon>
    </lineage>
</organism>
<evidence type="ECO:0000313" key="1">
    <source>
        <dbReference type="EMBL" id="MBY0754074.1"/>
    </source>
</evidence>
<dbReference type="Proteomes" id="UP001299068">
    <property type="component" value="Unassembled WGS sequence"/>
</dbReference>
<gene>
    <name evidence="1" type="ORF">K5V21_01265</name>
</gene>
<dbReference type="RefSeq" id="WP_221858465.1">
    <property type="nucleotide sequence ID" value="NZ_JAIKTU010000001.1"/>
</dbReference>
<protein>
    <submittedName>
        <fullName evidence="1">Uncharacterized protein</fullName>
    </submittedName>
</protein>
<evidence type="ECO:0000313" key="2">
    <source>
        <dbReference type="Proteomes" id="UP001299068"/>
    </source>
</evidence>
<sequence>MEVYIIWDEVNLPIIKTDLFSVIDVIYDVTEVSFDTWLLSIDIKEVVEFYNESEITWSIIEN</sequence>
<keyword evidence="2" id="KW-1185">Reference proteome</keyword>
<comment type="caution">
    <text evidence="1">The sequence shown here is derived from an EMBL/GenBank/DDBJ whole genome shotgun (WGS) entry which is preliminary data.</text>
</comment>
<proteinExistence type="predicted"/>
<dbReference type="Pfam" id="PF24172">
    <property type="entry name" value="CdiI_ImmP"/>
    <property type="match status" value="1"/>
</dbReference>
<accession>A0ABS7KTE0</accession>
<dbReference type="InterPro" id="IPR049585">
    <property type="entry name" value="CdiI_EcoliA0-like"/>
</dbReference>